<dbReference type="InterPro" id="IPR038501">
    <property type="entry name" value="Spore_GerAC_C_sf"/>
</dbReference>
<dbReference type="GO" id="GO:0016020">
    <property type="term" value="C:membrane"/>
    <property type="evidence" value="ECO:0007669"/>
    <property type="project" value="UniProtKB-SubCell"/>
</dbReference>
<dbReference type="Gene3D" id="3.30.300.210">
    <property type="entry name" value="Nutrient germinant receptor protein C, domain 3"/>
    <property type="match status" value="1"/>
</dbReference>
<comment type="subcellular location">
    <subcellularLocation>
        <location evidence="1">Membrane</location>
        <topology evidence="1">Lipid-anchor</topology>
    </subcellularLocation>
</comment>
<dbReference type="Proteomes" id="UP001305702">
    <property type="component" value="Chromosome"/>
</dbReference>
<dbReference type="KEGG" id="paun:MJA45_03250"/>
<dbReference type="PANTHER" id="PTHR35789">
    <property type="entry name" value="SPORE GERMINATION PROTEIN B3"/>
    <property type="match status" value="1"/>
</dbReference>
<evidence type="ECO:0000256" key="6">
    <source>
        <dbReference type="ARBA" id="ARBA00023139"/>
    </source>
</evidence>
<evidence type="ECO:0000313" key="10">
    <source>
        <dbReference type="EMBL" id="WNQ12092.1"/>
    </source>
</evidence>
<evidence type="ECO:0000256" key="4">
    <source>
        <dbReference type="ARBA" id="ARBA00022729"/>
    </source>
</evidence>
<dbReference type="InterPro" id="IPR057336">
    <property type="entry name" value="GerAC_N"/>
</dbReference>
<dbReference type="RefSeq" id="WP_315605869.1">
    <property type="nucleotide sequence ID" value="NZ_CP130318.1"/>
</dbReference>
<dbReference type="InterPro" id="IPR008844">
    <property type="entry name" value="Spore_GerAC-like"/>
</dbReference>
<feature type="domain" description="Spore germination GerAC-like C-terminal" evidence="8">
    <location>
        <begin position="215"/>
        <end position="380"/>
    </location>
</feature>
<evidence type="ECO:0000256" key="2">
    <source>
        <dbReference type="ARBA" id="ARBA00007886"/>
    </source>
</evidence>
<keyword evidence="5" id="KW-0472">Membrane</keyword>
<proteinExistence type="inferred from homology"/>
<evidence type="ECO:0000313" key="11">
    <source>
        <dbReference type="Proteomes" id="UP001305702"/>
    </source>
</evidence>
<protein>
    <submittedName>
        <fullName evidence="10">Ger(X)C family spore germination protein</fullName>
    </submittedName>
</protein>
<accession>A0AA96LIG5</accession>
<name>A0AA96LIG5_9BACL</name>
<keyword evidence="7" id="KW-0449">Lipoprotein</keyword>
<sequence length="394" mass="44515">MKPARLCAAILAILVPLVLLTGCWSRVEINDRAFVSSIFVDKGQGGKVRLTLGMPLPSRLVPGQVGSSQGGNPYATVSKEAPNLAEAVRLIQADLSRDLVWGLTRVVVMSDAYAKEGIVPLLEFLSRLPGFQFKTYMFMVEGDTKQLAKMPPVFERFPSEVMREFGNRRITMDTTFRDFSIGYYNGGDMVVGILKTEMKRLVSEKNKPGLWAGTDGAAVFHNNRMIGTLSTKEARGVQWMADKVNNAVITFPSPTDEKPISVVVLNSKTRVRPRIEKDGIVFQVHIYVQDELMSSDSDIPVMEPANIERLQTRMSEEVKTRIMRAFEKSRRLNSDIFRFAEYMKVYEPKTWNAVKGNWHETYRTKVRLDIQVESRIKRPGETKRSLKSEPKDVG</sequence>
<comment type="similarity">
    <text evidence="2">Belongs to the GerABKC lipoprotein family.</text>
</comment>
<reference evidence="10 11" key="1">
    <citation type="submission" date="2022-02" db="EMBL/GenBank/DDBJ databases">
        <title>Paenibacillus sp. MBLB1776 Whole Genome Shotgun Sequencing.</title>
        <authorList>
            <person name="Hwang C.Y."/>
            <person name="Cho E.-S."/>
            <person name="Seo M.-J."/>
        </authorList>
    </citation>
    <scope>NUCLEOTIDE SEQUENCE [LARGE SCALE GENOMIC DNA]</scope>
    <source>
        <strain evidence="10 11">MBLB1776</strain>
    </source>
</reference>
<dbReference type="EMBL" id="CP130318">
    <property type="protein sequence ID" value="WNQ12092.1"/>
    <property type="molecule type" value="Genomic_DNA"/>
</dbReference>
<dbReference type="PANTHER" id="PTHR35789:SF1">
    <property type="entry name" value="SPORE GERMINATION PROTEIN B3"/>
    <property type="match status" value="1"/>
</dbReference>
<keyword evidence="3" id="KW-0309">Germination</keyword>
<evidence type="ECO:0000256" key="3">
    <source>
        <dbReference type="ARBA" id="ARBA00022544"/>
    </source>
</evidence>
<evidence type="ECO:0000256" key="5">
    <source>
        <dbReference type="ARBA" id="ARBA00023136"/>
    </source>
</evidence>
<organism evidence="10 11">
    <name type="scientific">Paenibacillus aurantius</name>
    <dbReference type="NCBI Taxonomy" id="2918900"/>
    <lineage>
        <taxon>Bacteria</taxon>
        <taxon>Bacillati</taxon>
        <taxon>Bacillota</taxon>
        <taxon>Bacilli</taxon>
        <taxon>Bacillales</taxon>
        <taxon>Paenibacillaceae</taxon>
        <taxon>Paenibacillus</taxon>
    </lineage>
</organism>
<keyword evidence="11" id="KW-1185">Reference proteome</keyword>
<evidence type="ECO:0000259" key="9">
    <source>
        <dbReference type="Pfam" id="PF25198"/>
    </source>
</evidence>
<dbReference type="InterPro" id="IPR046953">
    <property type="entry name" value="Spore_GerAC-like_C"/>
</dbReference>
<evidence type="ECO:0000256" key="7">
    <source>
        <dbReference type="ARBA" id="ARBA00023288"/>
    </source>
</evidence>
<dbReference type="PROSITE" id="PS51257">
    <property type="entry name" value="PROKAR_LIPOPROTEIN"/>
    <property type="match status" value="1"/>
</dbReference>
<keyword evidence="6" id="KW-0564">Palmitate</keyword>
<dbReference type="GO" id="GO:0009847">
    <property type="term" value="P:spore germination"/>
    <property type="evidence" value="ECO:0007669"/>
    <property type="project" value="InterPro"/>
</dbReference>
<evidence type="ECO:0000259" key="8">
    <source>
        <dbReference type="Pfam" id="PF05504"/>
    </source>
</evidence>
<evidence type="ECO:0000256" key="1">
    <source>
        <dbReference type="ARBA" id="ARBA00004635"/>
    </source>
</evidence>
<dbReference type="NCBIfam" id="TIGR02887">
    <property type="entry name" value="spore_ger_x_C"/>
    <property type="match status" value="1"/>
</dbReference>
<dbReference type="AlphaFoldDB" id="A0AA96LIG5"/>
<feature type="domain" description="Spore germination protein N-terminal" evidence="9">
    <location>
        <begin position="26"/>
        <end position="195"/>
    </location>
</feature>
<dbReference type="Pfam" id="PF25198">
    <property type="entry name" value="Spore_GerAC_N"/>
    <property type="match status" value="1"/>
</dbReference>
<gene>
    <name evidence="10" type="ORF">MJA45_03250</name>
</gene>
<keyword evidence="4" id="KW-0732">Signal</keyword>
<dbReference type="Pfam" id="PF05504">
    <property type="entry name" value="Spore_GerAC"/>
    <property type="match status" value="1"/>
</dbReference>